<proteinExistence type="predicted"/>
<keyword evidence="2" id="KW-1185">Reference proteome</keyword>
<dbReference type="InParanoid" id="A0A2P5FT74"/>
<dbReference type="OrthoDB" id="10490756at2759"/>
<dbReference type="Proteomes" id="UP000237000">
    <property type="component" value="Unassembled WGS sequence"/>
</dbReference>
<organism evidence="1 2">
    <name type="scientific">Trema orientale</name>
    <name type="common">Charcoal tree</name>
    <name type="synonym">Celtis orientalis</name>
    <dbReference type="NCBI Taxonomy" id="63057"/>
    <lineage>
        <taxon>Eukaryota</taxon>
        <taxon>Viridiplantae</taxon>
        <taxon>Streptophyta</taxon>
        <taxon>Embryophyta</taxon>
        <taxon>Tracheophyta</taxon>
        <taxon>Spermatophyta</taxon>
        <taxon>Magnoliopsida</taxon>
        <taxon>eudicotyledons</taxon>
        <taxon>Gunneridae</taxon>
        <taxon>Pentapetalae</taxon>
        <taxon>rosids</taxon>
        <taxon>fabids</taxon>
        <taxon>Rosales</taxon>
        <taxon>Cannabaceae</taxon>
        <taxon>Trema</taxon>
    </lineage>
</organism>
<dbReference type="AlphaFoldDB" id="A0A2P5FT74"/>
<evidence type="ECO:0000313" key="2">
    <source>
        <dbReference type="Proteomes" id="UP000237000"/>
    </source>
</evidence>
<protein>
    <submittedName>
        <fullName evidence="1">Uncharacterized protein</fullName>
    </submittedName>
</protein>
<name>A0A2P5FT74_TREOI</name>
<gene>
    <name evidence="1" type="ORF">TorRG33x02_031630</name>
</gene>
<accession>A0A2P5FT74</accession>
<comment type="caution">
    <text evidence="1">The sequence shown here is derived from an EMBL/GenBank/DDBJ whole genome shotgun (WGS) entry which is preliminary data.</text>
</comment>
<evidence type="ECO:0000313" key="1">
    <source>
        <dbReference type="EMBL" id="POO00980.1"/>
    </source>
</evidence>
<dbReference type="EMBL" id="JXTC01000010">
    <property type="protein sequence ID" value="POO00980.1"/>
    <property type="molecule type" value="Genomic_DNA"/>
</dbReference>
<sequence length="67" mass="7854">MLLLRSRYSREVIFPKASGIEPCKLRLRSKYLRDVTFPKVSGLMGPSNWLDETSRRTKLPLKVDKKF</sequence>
<reference evidence="2" key="1">
    <citation type="submission" date="2016-06" db="EMBL/GenBank/DDBJ databases">
        <title>Parallel loss of symbiosis genes in relatives of nitrogen-fixing non-legume Parasponia.</title>
        <authorList>
            <person name="Van Velzen R."/>
            <person name="Holmer R."/>
            <person name="Bu F."/>
            <person name="Rutten L."/>
            <person name="Van Zeijl A."/>
            <person name="Liu W."/>
            <person name="Santuari L."/>
            <person name="Cao Q."/>
            <person name="Sharma T."/>
            <person name="Shen D."/>
            <person name="Roswanjaya Y."/>
            <person name="Wardhani T."/>
            <person name="Kalhor M.S."/>
            <person name="Jansen J."/>
            <person name="Van den Hoogen J."/>
            <person name="Gungor B."/>
            <person name="Hartog M."/>
            <person name="Hontelez J."/>
            <person name="Verver J."/>
            <person name="Yang W.-C."/>
            <person name="Schijlen E."/>
            <person name="Repin R."/>
            <person name="Schilthuizen M."/>
            <person name="Schranz E."/>
            <person name="Heidstra R."/>
            <person name="Miyata K."/>
            <person name="Fedorova E."/>
            <person name="Kohlen W."/>
            <person name="Bisseling T."/>
            <person name="Smit S."/>
            <person name="Geurts R."/>
        </authorList>
    </citation>
    <scope>NUCLEOTIDE SEQUENCE [LARGE SCALE GENOMIC DNA]</scope>
    <source>
        <strain evidence="2">cv. RG33-2</strain>
    </source>
</reference>